<organism evidence="1 2">
    <name type="scientific">Penicillium daleae</name>
    <dbReference type="NCBI Taxonomy" id="63821"/>
    <lineage>
        <taxon>Eukaryota</taxon>
        <taxon>Fungi</taxon>
        <taxon>Dikarya</taxon>
        <taxon>Ascomycota</taxon>
        <taxon>Pezizomycotina</taxon>
        <taxon>Eurotiomycetes</taxon>
        <taxon>Eurotiomycetidae</taxon>
        <taxon>Eurotiales</taxon>
        <taxon>Aspergillaceae</taxon>
        <taxon>Penicillium</taxon>
    </lineage>
</organism>
<dbReference type="RefSeq" id="XP_056771194.1">
    <property type="nucleotide sequence ID" value="XM_056903427.1"/>
</dbReference>
<name>A0AAD6CH11_9EURO</name>
<evidence type="ECO:0000313" key="1">
    <source>
        <dbReference type="EMBL" id="KAJ5464347.1"/>
    </source>
</evidence>
<dbReference type="EMBL" id="JAPVEA010000001">
    <property type="protein sequence ID" value="KAJ5464347.1"/>
    <property type="molecule type" value="Genomic_DNA"/>
</dbReference>
<accession>A0AAD6CH11</accession>
<evidence type="ECO:0000313" key="2">
    <source>
        <dbReference type="Proteomes" id="UP001213681"/>
    </source>
</evidence>
<comment type="caution">
    <text evidence="1">The sequence shown here is derived from an EMBL/GenBank/DDBJ whole genome shotgun (WGS) entry which is preliminary data.</text>
</comment>
<dbReference type="AlphaFoldDB" id="A0AAD6CH11"/>
<reference evidence="1" key="2">
    <citation type="journal article" date="2023" name="IMA Fungus">
        <title>Comparative genomic study of the Penicillium genus elucidates a diverse pangenome and 15 lateral gene transfer events.</title>
        <authorList>
            <person name="Petersen C."/>
            <person name="Sorensen T."/>
            <person name="Nielsen M.R."/>
            <person name="Sondergaard T.E."/>
            <person name="Sorensen J.L."/>
            <person name="Fitzpatrick D.A."/>
            <person name="Frisvad J.C."/>
            <person name="Nielsen K.L."/>
        </authorList>
    </citation>
    <scope>NUCLEOTIDE SEQUENCE</scope>
    <source>
        <strain evidence="1">IBT 16125</strain>
    </source>
</reference>
<reference evidence="1" key="1">
    <citation type="submission" date="2022-12" db="EMBL/GenBank/DDBJ databases">
        <authorList>
            <person name="Petersen C."/>
        </authorList>
    </citation>
    <scope>NUCLEOTIDE SEQUENCE</scope>
    <source>
        <strain evidence="1">IBT 16125</strain>
    </source>
</reference>
<dbReference type="Proteomes" id="UP001213681">
    <property type="component" value="Unassembled WGS sequence"/>
</dbReference>
<dbReference type="GeneID" id="81593670"/>
<gene>
    <name evidence="1" type="ORF">N7458_000033</name>
</gene>
<keyword evidence="2" id="KW-1185">Reference proteome</keyword>
<sequence length="398" mass="44837">MDDSRIAPFLKYSLADAAPDTPNLTLSLELQGLGDSKIAKRKSNSGVVFRFHRGTDGHNEPCSFYWSDTVDAWGSGGLVLLRHDAEDRLERVSLQAEPWRVHDPTEPRVAQGAQSLFELKPGESTWFFAGIPENWLEAMVSGEKYELLWPGGEIYWWAWGGIEENEGRSHNAIPRAVLSGTPRVLFTVVEEPPAPFYETPLPKWTQDPTPGTPLLTVTLAGASSKDLSDTSFQLVQTVTYRGLVSKDPNGDPERGTKPITFDAFNLMIPFEWAFRSSENDTWEYCPDQRIGCAMTDLMYDCETTVNVGKDRRWISLFPGESWIQDLEIDERLPSDLVPGDKVRYQLDGRVIEMWNWGSKEDHAETVLMLPSDREAGDWMDRPPIVVPASNPLEFTITP</sequence>
<protein>
    <submittedName>
        <fullName evidence="1">Uncharacterized protein</fullName>
    </submittedName>
</protein>
<proteinExistence type="predicted"/>